<dbReference type="RefSeq" id="WP_344030380.1">
    <property type="nucleotide sequence ID" value="NZ_BAAAJK010000062.1"/>
</dbReference>
<dbReference type="InterPro" id="IPR023753">
    <property type="entry name" value="FAD/NAD-binding_dom"/>
</dbReference>
<dbReference type="Pfam" id="PF07992">
    <property type="entry name" value="Pyr_redox_2"/>
    <property type="match status" value="1"/>
</dbReference>
<evidence type="ECO:0000313" key="7">
    <source>
        <dbReference type="EMBL" id="GAA1403486.1"/>
    </source>
</evidence>
<dbReference type="Pfam" id="PF14759">
    <property type="entry name" value="Reductase_C"/>
    <property type="match status" value="1"/>
</dbReference>
<reference evidence="8" key="1">
    <citation type="journal article" date="2019" name="Int. J. Syst. Evol. Microbiol.">
        <title>The Global Catalogue of Microorganisms (GCM) 10K type strain sequencing project: providing services to taxonomists for standard genome sequencing and annotation.</title>
        <authorList>
            <consortium name="The Broad Institute Genomics Platform"/>
            <consortium name="The Broad Institute Genome Sequencing Center for Infectious Disease"/>
            <person name="Wu L."/>
            <person name="Ma J."/>
        </authorList>
    </citation>
    <scope>NUCLEOTIDE SEQUENCE [LARGE SCALE GENOMIC DNA]</scope>
    <source>
        <strain evidence="8">JCM 11896</strain>
    </source>
</reference>
<dbReference type="InterPro" id="IPR028202">
    <property type="entry name" value="Reductase_C"/>
</dbReference>
<comment type="caution">
    <text evidence="7">The sequence shown here is derived from an EMBL/GenBank/DDBJ whole genome shotgun (WGS) entry which is preliminary data.</text>
</comment>
<dbReference type="Proteomes" id="UP001501414">
    <property type="component" value="Unassembled WGS sequence"/>
</dbReference>
<accession>A0ABP4J4P7</accession>
<keyword evidence="3" id="KW-0274">FAD</keyword>
<dbReference type="InterPro" id="IPR036188">
    <property type="entry name" value="FAD/NAD-bd_sf"/>
</dbReference>
<dbReference type="PANTHER" id="PTHR43557:SF2">
    <property type="entry name" value="RIESKE DOMAIN-CONTAINING PROTEIN-RELATED"/>
    <property type="match status" value="1"/>
</dbReference>
<name>A0ABP4J4P7_9PSEU</name>
<organism evidence="7 8">
    <name type="scientific">Pseudonocardia kongjuensis</name>
    <dbReference type="NCBI Taxonomy" id="102227"/>
    <lineage>
        <taxon>Bacteria</taxon>
        <taxon>Bacillati</taxon>
        <taxon>Actinomycetota</taxon>
        <taxon>Actinomycetes</taxon>
        <taxon>Pseudonocardiales</taxon>
        <taxon>Pseudonocardiaceae</taxon>
        <taxon>Pseudonocardia</taxon>
    </lineage>
</organism>
<evidence type="ECO:0000259" key="5">
    <source>
        <dbReference type="Pfam" id="PF07992"/>
    </source>
</evidence>
<dbReference type="PRINTS" id="PR00368">
    <property type="entry name" value="FADPNR"/>
</dbReference>
<comment type="cofactor">
    <cofactor evidence="1">
        <name>FAD</name>
        <dbReference type="ChEBI" id="CHEBI:57692"/>
    </cofactor>
</comment>
<feature type="domain" description="Reductase C-terminal" evidence="6">
    <location>
        <begin position="321"/>
        <end position="393"/>
    </location>
</feature>
<protein>
    <submittedName>
        <fullName evidence="7">FAD-dependent oxidoreductase</fullName>
    </submittedName>
</protein>
<evidence type="ECO:0000259" key="6">
    <source>
        <dbReference type="Pfam" id="PF14759"/>
    </source>
</evidence>
<evidence type="ECO:0000256" key="2">
    <source>
        <dbReference type="ARBA" id="ARBA00022630"/>
    </source>
</evidence>
<dbReference type="SUPFAM" id="SSF51905">
    <property type="entry name" value="FAD/NAD(P)-binding domain"/>
    <property type="match status" value="1"/>
</dbReference>
<dbReference type="InterPro" id="IPR016156">
    <property type="entry name" value="FAD/NAD-linked_Rdtase_dimer_sf"/>
</dbReference>
<evidence type="ECO:0000313" key="8">
    <source>
        <dbReference type="Proteomes" id="UP001501414"/>
    </source>
</evidence>
<sequence length="405" mass="42007">MTRHTVVVGASLGGLRTVQALRAAGYAGRITLVGDEPEPPYDRPPLSKGVLSGDRDPAAVDLATPAELAALDVTLLLGRTAQRLDPAAAGIVLDGGERLGFDDLVVATGTRARPSPWGLPPGAHLLRTRADAVALRADLERGGRLVVVGAGVIGCEVAATARGLGLEVTLVDPLDAPMVRVVGPGVGALLAELHRANGVRTRFGSRVEELDGDRGGLRVRLSGGEVLDADTVVVGVGAEPNDGWLAGSGLEIRDGLVCDASGRVAGGTGVHAVGDVARWWHPRRGEHLRLEHWTSAGEQAGVVAHSIVHPDDPRTLSPVEYVWSDQYGRTVQVAGRAEGLPAVLLRDDAEPGRFTALFGDPDGPLTGLVAVGRPRSTIVGRRGIAAGASLRETVHALRPRTRAAG</sequence>
<feature type="domain" description="FAD/NAD(P)-binding" evidence="5">
    <location>
        <begin position="4"/>
        <end position="300"/>
    </location>
</feature>
<keyword evidence="8" id="KW-1185">Reference proteome</keyword>
<proteinExistence type="predicted"/>
<dbReference type="Gene3D" id="3.30.390.30">
    <property type="match status" value="1"/>
</dbReference>
<gene>
    <name evidence="7" type="ORF">GCM10009613_64690</name>
</gene>
<evidence type="ECO:0000256" key="3">
    <source>
        <dbReference type="ARBA" id="ARBA00022827"/>
    </source>
</evidence>
<keyword evidence="4" id="KW-0560">Oxidoreductase</keyword>
<dbReference type="Gene3D" id="3.50.50.60">
    <property type="entry name" value="FAD/NAD(P)-binding domain"/>
    <property type="match status" value="2"/>
</dbReference>
<evidence type="ECO:0000256" key="1">
    <source>
        <dbReference type="ARBA" id="ARBA00001974"/>
    </source>
</evidence>
<evidence type="ECO:0000256" key="4">
    <source>
        <dbReference type="ARBA" id="ARBA00023002"/>
    </source>
</evidence>
<dbReference type="PRINTS" id="PR00411">
    <property type="entry name" value="PNDRDTASEI"/>
</dbReference>
<keyword evidence="2" id="KW-0285">Flavoprotein</keyword>
<dbReference type="EMBL" id="BAAAJK010000062">
    <property type="protein sequence ID" value="GAA1403486.1"/>
    <property type="molecule type" value="Genomic_DNA"/>
</dbReference>
<dbReference type="PANTHER" id="PTHR43557">
    <property type="entry name" value="APOPTOSIS-INDUCING FACTOR 1"/>
    <property type="match status" value="1"/>
</dbReference>
<dbReference type="InterPro" id="IPR050446">
    <property type="entry name" value="FAD-oxidoreductase/Apoptosis"/>
</dbReference>
<dbReference type="SUPFAM" id="SSF55424">
    <property type="entry name" value="FAD/NAD-linked reductases, dimerisation (C-terminal) domain"/>
    <property type="match status" value="1"/>
</dbReference>